<evidence type="ECO:0000256" key="5">
    <source>
        <dbReference type="ARBA" id="ARBA00022989"/>
    </source>
</evidence>
<accession>A0A2A5RW02</accession>
<feature type="transmembrane region" description="Helical" evidence="7">
    <location>
        <begin position="235"/>
        <end position="253"/>
    </location>
</feature>
<evidence type="ECO:0000313" key="10">
    <source>
        <dbReference type="Proteomes" id="UP000242246"/>
    </source>
</evidence>
<comment type="caution">
    <text evidence="9">The sequence shown here is derived from an EMBL/GenBank/DDBJ whole genome shotgun (WGS) entry which is preliminary data.</text>
</comment>
<keyword evidence="6 7" id="KW-0472">Membrane</keyword>
<dbReference type="STRING" id="1348632.GCA_001591745_01745"/>
<comment type="subcellular location">
    <subcellularLocation>
        <location evidence="1">Cell membrane</location>
        <topology evidence="1">Multi-pass membrane protein</topology>
    </subcellularLocation>
</comment>
<keyword evidence="10" id="KW-1185">Reference proteome</keyword>
<feature type="transmembrane region" description="Helical" evidence="7">
    <location>
        <begin position="118"/>
        <end position="135"/>
    </location>
</feature>
<dbReference type="InterPro" id="IPR000620">
    <property type="entry name" value="EamA_dom"/>
</dbReference>
<keyword evidence="5 7" id="KW-1133">Transmembrane helix</keyword>
<dbReference type="Pfam" id="PF00892">
    <property type="entry name" value="EamA"/>
    <property type="match status" value="2"/>
</dbReference>
<protein>
    <recommendedName>
        <fullName evidence="8">EamA domain-containing protein</fullName>
    </recommendedName>
</protein>
<dbReference type="InterPro" id="IPR037185">
    <property type="entry name" value="EmrE-like"/>
</dbReference>
<feature type="transmembrane region" description="Helical" evidence="7">
    <location>
        <begin position="141"/>
        <end position="160"/>
    </location>
</feature>
<feature type="transmembrane region" description="Helical" evidence="7">
    <location>
        <begin position="66"/>
        <end position="86"/>
    </location>
</feature>
<comment type="similarity">
    <text evidence="2">Belongs to the EamA transporter family.</text>
</comment>
<evidence type="ECO:0000259" key="8">
    <source>
        <dbReference type="Pfam" id="PF00892"/>
    </source>
</evidence>
<feature type="transmembrane region" description="Helical" evidence="7">
    <location>
        <begin position="172"/>
        <end position="193"/>
    </location>
</feature>
<evidence type="ECO:0000256" key="6">
    <source>
        <dbReference type="ARBA" id="ARBA00023136"/>
    </source>
</evidence>
<feature type="transmembrane region" description="Helical" evidence="7">
    <location>
        <begin position="92"/>
        <end position="111"/>
    </location>
</feature>
<evidence type="ECO:0000256" key="3">
    <source>
        <dbReference type="ARBA" id="ARBA00022475"/>
    </source>
</evidence>
<feature type="domain" description="EamA" evidence="8">
    <location>
        <begin position="1"/>
        <end position="134"/>
    </location>
</feature>
<feature type="domain" description="EamA" evidence="8">
    <location>
        <begin position="145"/>
        <end position="276"/>
    </location>
</feature>
<evidence type="ECO:0000256" key="2">
    <source>
        <dbReference type="ARBA" id="ARBA00007362"/>
    </source>
</evidence>
<feature type="transmembrane region" description="Helical" evidence="7">
    <location>
        <begin position="259"/>
        <end position="276"/>
    </location>
</feature>
<evidence type="ECO:0000313" key="9">
    <source>
        <dbReference type="EMBL" id="PCS05380.1"/>
    </source>
</evidence>
<evidence type="ECO:0000256" key="1">
    <source>
        <dbReference type="ARBA" id="ARBA00004651"/>
    </source>
</evidence>
<evidence type="ECO:0000256" key="7">
    <source>
        <dbReference type="SAM" id="Phobius"/>
    </source>
</evidence>
<dbReference type="EMBL" id="JXJX01000015">
    <property type="protein sequence ID" value="PCS05380.1"/>
    <property type="molecule type" value="Genomic_DNA"/>
</dbReference>
<proteinExistence type="inferred from homology"/>
<keyword evidence="3" id="KW-1003">Cell membrane</keyword>
<feature type="transmembrane region" description="Helical" evidence="7">
    <location>
        <begin position="28"/>
        <end position="46"/>
    </location>
</feature>
<feature type="transmembrane region" description="Helical" evidence="7">
    <location>
        <begin position="199"/>
        <end position="223"/>
    </location>
</feature>
<dbReference type="SUPFAM" id="SSF103481">
    <property type="entry name" value="Multidrug resistance efflux transporter EmrE"/>
    <property type="match status" value="2"/>
</dbReference>
<gene>
    <name evidence="9" type="ORF">RU87_GL000563</name>
</gene>
<organism evidence="9 10">
    <name type="scientific">Pseudolactococcus plantarum</name>
    <dbReference type="NCBI Taxonomy" id="1365"/>
    <lineage>
        <taxon>Bacteria</taxon>
        <taxon>Bacillati</taxon>
        <taxon>Bacillota</taxon>
        <taxon>Bacilli</taxon>
        <taxon>Lactobacillales</taxon>
        <taxon>Streptococcaceae</taxon>
        <taxon>Pseudolactococcus</taxon>
    </lineage>
</organism>
<dbReference type="PANTHER" id="PTHR42920:SF11">
    <property type="entry name" value="INNER MEMBRANE PROTEIN YTFF"/>
    <property type="match status" value="1"/>
</dbReference>
<dbReference type="AlphaFoldDB" id="A0A2A5RW02"/>
<dbReference type="InterPro" id="IPR051258">
    <property type="entry name" value="Diverse_Substrate_Transporter"/>
</dbReference>
<name>A0A2A5RW02_9LACT</name>
<sequence>MAILSAITYGISFPLSKLLLLRVPTFEMTSLLYAGSGLGMIIISLFMRQNTQKKEDKLGREDLPTVVWMIILNLAASSLLLIGIRLASAGTISLLSNFEIVATTVIARLLFKERLGKRVFVAIVLILFSSLLLSVADFSHFQLSIGALFALLACICWGAENNTTAILSSKDPLQIVIVKSLATAFFAIIIAFFTENLVYQWPIIVYGLCLGFVSYGLSLYFYITSQRYIGAIRTGAYFATAPFIGLILSWVMFGQLLTMSFMVAIILMTFGVYLVASETHVEDE</sequence>
<reference evidence="9 10" key="1">
    <citation type="submission" date="2014-12" db="EMBL/GenBank/DDBJ databases">
        <title>Draft genome sequences of 10 type strains of Lactococcus.</title>
        <authorList>
            <person name="Sun Z."/>
            <person name="Zhong Z."/>
            <person name="Liu W."/>
            <person name="Zhang W."/>
            <person name="Zhang H."/>
        </authorList>
    </citation>
    <scope>NUCLEOTIDE SEQUENCE [LARGE SCALE GENOMIC DNA]</scope>
    <source>
        <strain evidence="9 10">DSM 20686</strain>
    </source>
</reference>
<dbReference type="PANTHER" id="PTHR42920">
    <property type="entry name" value="OS03G0707200 PROTEIN-RELATED"/>
    <property type="match status" value="1"/>
</dbReference>
<evidence type="ECO:0000256" key="4">
    <source>
        <dbReference type="ARBA" id="ARBA00022692"/>
    </source>
</evidence>
<dbReference type="GO" id="GO:0005886">
    <property type="term" value="C:plasma membrane"/>
    <property type="evidence" value="ECO:0007669"/>
    <property type="project" value="UniProtKB-SubCell"/>
</dbReference>
<dbReference type="Proteomes" id="UP000242246">
    <property type="component" value="Unassembled WGS sequence"/>
</dbReference>
<keyword evidence="4 7" id="KW-0812">Transmembrane</keyword>